<accession>A0A3G6TCQ5</accession>
<dbReference type="OrthoDB" id="763376at2"/>
<dbReference type="KEGG" id="cben:EG339_13950"/>
<dbReference type="AlphaFoldDB" id="A0A3G6TCQ5"/>
<dbReference type="EMBL" id="CP033932">
    <property type="protein sequence ID" value="AZB25609.1"/>
    <property type="molecule type" value="Genomic_DNA"/>
</dbReference>
<evidence type="ECO:0000313" key="2">
    <source>
        <dbReference type="Proteomes" id="UP000271193"/>
    </source>
</evidence>
<proteinExistence type="predicted"/>
<protein>
    <recommendedName>
        <fullName evidence="3">DUF3828 domain-containing protein</fullName>
    </recommendedName>
</protein>
<evidence type="ECO:0000313" key="1">
    <source>
        <dbReference type="EMBL" id="AZB25609.1"/>
    </source>
</evidence>
<sequence>MKRTIIASLFLIIGCKEEKKEALAAPQEPEVKENIVQETKPQVNEAEEAKRWLEKSIGDYFASDLDNLDKNMQKMTTGDYYDYKEDAMNVDMDVDGSLTEKEFNDKWKGKFDPKKAGIGIGFLIAGQDWSKIEVTKCQLISENAGSYLFDVVLTDKQPKEVYPIKVKVIKENSSFLIADVLQDVPELN</sequence>
<keyword evidence="2" id="KW-1185">Reference proteome</keyword>
<gene>
    <name evidence="1" type="ORF">EG339_13950</name>
</gene>
<dbReference type="PROSITE" id="PS51257">
    <property type="entry name" value="PROKAR_LIPOPROTEIN"/>
    <property type="match status" value="1"/>
</dbReference>
<dbReference type="RefSeq" id="WP_123870560.1">
    <property type="nucleotide sequence ID" value="NZ_CP033931.1"/>
</dbReference>
<evidence type="ECO:0008006" key="3">
    <source>
        <dbReference type="Google" id="ProtNLM"/>
    </source>
</evidence>
<reference evidence="2" key="1">
    <citation type="submission" date="2018-11" db="EMBL/GenBank/DDBJ databases">
        <title>Proposal to divide the Flavobacteriaceae and reorganize its genera based on Amino Acid Identity values calculated from whole genome sequences.</title>
        <authorList>
            <person name="Nicholson A.C."/>
            <person name="Gulvik C.A."/>
            <person name="Whitney A.M."/>
            <person name="Humrighouse B.W."/>
            <person name="Bell M."/>
            <person name="Holmes B."/>
            <person name="Steigerwalt A.G."/>
            <person name="Villarma A."/>
            <person name="Sheth M."/>
            <person name="Batra D."/>
            <person name="Pryor J."/>
            <person name="Bernardet J.-F."/>
            <person name="Hugo C."/>
            <person name="Kampfer P."/>
            <person name="Newman J."/>
            <person name="McQuiston J.R."/>
        </authorList>
    </citation>
    <scope>NUCLEOTIDE SEQUENCE [LARGE SCALE GENOMIC DNA]</scope>
    <source>
        <strain evidence="2">G0229</strain>
    </source>
</reference>
<dbReference type="GeneID" id="99065908"/>
<name>A0A3G6TCQ5_9FLAO</name>
<organism evidence="1 2">
    <name type="scientific">Chryseobacterium bernardetii</name>
    <dbReference type="NCBI Taxonomy" id="1241978"/>
    <lineage>
        <taxon>Bacteria</taxon>
        <taxon>Pseudomonadati</taxon>
        <taxon>Bacteroidota</taxon>
        <taxon>Flavobacteriia</taxon>
        <taxon>Flavobacteriales</taxon>
        <taxon>Weeksellaceae</taxon>
        <taxon>Chryseobacterium group</taxon>
        <taxon>Chryseobacterium</taxon>
    </lineage>
</organism>
<dbReference type="Proteomes" id="UP000271193">
    <property type="component" value="Chromosome"/>
</dbReference>